<organism evidence="2 3">
    <name type="scientific">Cinchona calisaya</name>
    <dbReference type="NCBI Taxonomy" id="153742"/>
    <lineage>
        <taxon>Eukaryota</taxon>
        <taxon>Viridiplantae</taxon>
        <taxon>Streptophyta</taxon>
        <taxon>Embryophyta</taxon>
        <taxon>Tracheophyta</taxon>
        <taxon>Spermatophyta</taxon>
        <taxon>Magnoliopsida</taxon>
        <taxon>eudicotyledons</taxon>
        <taxon>Gunneridae</taxon>
        <taxon>Pentapetalae</taxon>
        <taxon>asterids</taxon>
        <taxon>lamiids</taxon>
        <taxon>Gentianales</taxon>
        <taxon>Rubiaceae</taxon>
        <taxon>Cinchonoideae</taxon>
        <taxon>Cinchoneae</taxon>
        <taxon>Cinchona</taxon>
    </lineage>
</organism>
<feature type="region of interest" description="Disordered" evidence="1">
    <location>
        <begin position="237"/>
        <end position="256"/>
    </location>
</feature>
<keyword evidence="3" id="KW-1185">Reference proteome</keyword>
<protein>
    <submittedName>
        <fullName evidence="2">Uncharacterized protein</fullName>
    </submittedName>
</protein>
<proteinExistence type="predicted"/>
<accession>A0ABD2Z2W6</accession>
<reference evidence="2 3" key="1">
    <citation type="submission" date="2024-11" db="EMBL/GenBank/DDBJ databases">
        <title>A near-complete genome assembly of Cinchona calisaya.</title>
        <authorList>
            <person name="Lian D.C."/>
            <person name="Zhao X.W."/>
            <person name="Wei L."/>
        </authorList>
    </citation>
    <scope>NUCLEOTIDE SEQUENCE [LARGE SCALE GENOMIC DNA]</scope>
    <source>
        <tissue evidence="2">Nenye</tissue>
    </source>
</reference>
<evidence type="ECO:0000313" key="3">
    <source>
        <dbReference type="Proteomes" id="UP001630127"/>
    </source>
</evidence>
<dbReference type="AlphaFoldDB" id="A0ABD2Z2W6"/>
<comment type="caution">
    <text evidence="2">The sequence shown here is derived from an EMBL/GenBank/DDBJ whole genome shotgun (WGS) entry which is preliminary data.</text>
</comment>
<sequence>MKESKGDDVTVFWIRFKCLSFICHFGEVIAIRNDKSSCNAEASKHVTDYPTKSIERNDQIGPMHEGCKLMYEENSEKSTKQCIMYEENSEKSTKQCIIPKGLEKSDSNYEEIEEMPLAEWVAEIRNRNRRDRLLSGTIGTARSMNGASGWLEISNNCSKVSTRESLFVPVLLDPNCKTPSNCTDESTKDCGDENDNVEDFSPCRVVPFLHIISRGFSLIHTLKEVELLAAVLVTKPHHPRPSGSSWLTPQDKPFGS</sequence>
<evidence type="ECO:0000256" key="1">
    <source>
        <dbReference type="SAM" id="MobiDB-lite"/>
    </source>
</evidence>
<gene>
    <name evidence="2" type="ORF">ACH5RR_026547</name>
</gene>
<evidence type="ECO:0000313" key="2">
    <source>
        <dbReference type="EMBL" id="KAL3513830.1"/>
    </source>
</evidence>
<name>A0ABD2Z2W6_9GENT</name>
<dbReference type="EMBL" id="JBJUIK010000011">
    <property type="protein sequence ID" value="KAL3513830.1"/>
    <property type="molecule type" value="Genomic_DNA"/>
</dbReference>
<dbReference type="Proteomes" id="UP001630127">
    <property type="component" value="Unassembled WGS sequence"/>
</dbReference>